<comment type="subcellular location">
    <subcellularLocation>
        <location evidence="1">Membrane</location>
        <topology evidence="1">Single-pass membrane protein</topology>
    </subcellularLocation>
</comment>
<keyword evidence="7 10" id="KW-0472">Membrane</keyword>
<evidence type="ECO:0000313" key="14">
    <source>
        <dbReference type="Proteomes" id="UP000683360"/>
    </source>
</evidence>
<dbReference type="PROSITE" id="PS50268">
    <property type="entry name" value="CADHERIN_2"/>
    <property type="match status" value="12"/>
</dbReference>
<evidence type="ECO:0000313" key="13">
    <source>
        <dbReference type="EMBL" id="CAG2218652.1"/>
    </source>
</evidence>
<comment type="caution">
    <text evidence="13">The sequence shown here is derived from an EMBL/GenBank/DDBJ whole genome shotgun (WGS) entry which is preliminary data.</text>
</comment>
<keyword evidence="4" id="KW-0677">Repeat</keyword>
<dbReference type="GO" id="GO:0007156">
    <property type="term" value="P:homophilic cell adhesion via plasma membrane adhesion molecules"/>
    <property type="evidence" value="ECO:0007669"/>
    <property type="project" value="InterPro"/>
</dbReference>
<dbReference type="CDD" id="cd11304">
    <property type="entry name" value="Cadherin_repeat"/>
    <property type="match status" value="10"/>
</dbReference>
<evidence type="ECO:0000256" key="3">
    <source>
        <dbReference type="ARBA" id="ARBA00022729"/>
    </source>
</evidence>
<dbReference type="EMBL" id="CAJPWZ010001605">
    <property type="protein sequence ID" value="CAG2218652.1"/>
    <property type="molecule type" value="Genomic_DNA"/>
</dbReference>
<evidence type="ECO:0000256" key="1">
    <source>
        <dbReference type="ARBA" id="ARBA00004167"/>
    </source>
</evidence>
<dbReference type="PANTHER" id="PTHR24027:SF438">
    <property type="entry name" value="CADHERIN 23"/>
    <property type="match status" value="1"/>
</dbReference>
<dbReference type="PANTHER" id="PTHR24027">
    <property type="entry name" value="CADHERIN-23"/>
    <property type="match status" value="1"/>
</dbReference>
<feature type="domain" description="Cadherin" evidence="12">
    <location>
        <begin position="679"/>
        <end position="784"/>
    </location>
</feature>
<feature type="chain" id="PRO_5035832791" evidence="11">
    <location>
        <begin position="24"/>
        <end position="1804"/>
    </location>
</feature>
<evidence type="ECO:0000256" key="5">
    <source>
        <dbReference type="ARBA" id="ARBA00022837"/>
    </source>
</evidence>
<dbReference type="Gene3D" id="2.60.40.60">
    <property type="entry name" value="Cadherins"/>
    <property type="match status" value="14"/>
</dbReference>
<feature type="domain" description="Cadherin" evidence="12">
    <location>
        <begin position="561"/>
        <end position="678"/>
    </location>
</feature>
<protein>
    <submittedName>
        <fullName evidence="13">CDH23</fullName>
    </submittedName>
</protein>
<evidence type="ECO:0000256" key="4">
    <source>
        <dbReference type="ARBA" id="ARBA00022737"/>
    </source>
</evidence>
<keyword evidence="3 11" id="KW-0732">Signal</keyword>
<accession>A0A8S3SKB3</accession>
<feature type="signal peptide" evidence="11">
    <location>
        <begin position="1"/>
        <end position="23"/>
    </location>
</feature>
<feature type="domain" description="Cadherin" evidence="12">
    <location>
        <begin position="244"/>
        <end position="362"/>
    </location>
</feature>
<feature type="domain" description="Cadherin" evidence="12">
    <location>
        <begin position="59"/>
        <end position="139"/>
    </location>
</feature>
<dbReference type="InterPro" id="IPR002126">
    <property type="entry name" value="Cadherin-like_dom"/>
</dbReference>
<dbReference type="SMART" id="SM00112">
    <property type="entry name" value="CA"/>
    <property type="match status" value="12"/>
</dbReference>
<evidence type="ECO:0000256" key="10">
    <source>
        <dbReference type="SAM" id="Phobius"/>
    </source>
</evidence>
<sequence length="1804" mass="200299">MEAILKLGLVCTLIISLSQKGLSQNYPPRFGTVPSLLQFIEGCSNRTLVTISASGKNGVITISANDAATQAKVDITEISHTKLSDVFSTTVKITQKACMDRETEPTWYLQLLATDTSGLKMGELLQIYILDVNDEHPLFTSKLFQITEFENASLYTEILKVEANDPDNGIDGVVKYSLVSSALYDNAFDIDETTGSITVRKPLDYSKLSFYQYLILGTDGEGLQGNATLIIKIQDIQNQPPYFTGQPYNAKIPEEKPIGTTVNFNYPIRADDGDTGVPHAISYTFTEGECKDYFEIDTHGAVTVKKRIDREDAVIHKVSGVCTLTLMAFENVSQSEADPGPSNSTTPVVITITDIDDNLPQFPLSLYTATVFENLVQVPLTIKGDKINVTDADQNSNSRLHLELQYVNGTKVQGINPVPDMVQGSGNIMLYLQDDFSFDFEKVQNISYTLVASEEIAPAKRASCTVHLEIIDRNDNLPQFTNSSFTVHIFENDTNVQQVLSEQASDKDSGEFGEITYSLRGGGDMDEYVLTLVAKDGGGNLQPAEVIVNLDDINDNQPLFTQSSYIGFVKENETNFEINVTASDRDQKNTSNSRVEFNLVDSPFHMEKNFTISTIQQSDEFIGNISLKGSLDYEKLNKAANGQVTLYVQAKDFGNPSLSSTCTVIINIQDINDNTPVFNPSEYLEHIYENATVGNYVGRVHATDGDGTEANYDFSYYIITGSGLFRINGTSGQITVNLNAEFDRETTEVYNLTIVAVDRGTPPKTGHTNVTVVIDDVNDTPPTFDKGSFFVDVSEDKIPGTSLINCSATDEDSNFNLFYKIFDLQTPPQNTIDNETVKNWFKINSATGEVTINSALDRELTDTVLLTLTVNDTNAATSILQTATGQITRNPLIDVDRENHTTIEIEVEANDTCFTNTTTVIITVLDINDNFPVFDPYNNTINLQENNGTDQNDIYNSYRIIWFNASDADAGPNAELTFKIIDGFHKFHIDSFTGIVTTTGHFDREIKPSYILKVTVNDNPLDENERKTSTATITIKITDINDNNPYFPKEYYIANVREDQKDLNYSIIAVTANDSDINHSFEYSIEPHSNEKRLFRINKHSGSISVNASLKNNYGWTNLTVWVEDVGGLKNSTLVFIYVEDLNDNKPVFHGLKAFYKIYECAKIGSNVTILNATDADYGLNSKVSYTFVNQTGPGKNYRDFLLNNSTGEITTAKNLSADGDYRLRVKAYDHGTPVLSTIEDIEIKIVDVNDHPPTFPHTTENASVLENTQNVTVTTVKAEDIDKDSIIEYKMKQDDSGSFTIDLKDGTIKIINALDRENTTNAMVSLIIEAVDASGTNASDQCYNSIFTQNNSTTTTVNIKILDQNDNPPIFKSSFISIGVRRTITTGKTEAFIYDLKASKLDLMRHIILHLVTESVKPDPDSEQYSVHQFKVNGKLTYSSGDQLGQKIQELLNTNKIKTCTGSNEKTPICVTGNGTVNTNIQLEENMKGYINIPLIVKDAAGNSTTVLRIYIISDYQTGSILINGNKEYVQSIKAKLMRILTQLTRQNFTADGIRPFNTGTFQSTYLDFHVADPKTGTILSAKDAIQLFDKYSSQLGVVLKEYSILAAKTYTETQSQDDEGGIKTTYIMIAVIALLGATNLLIGFFFCSSATRYQRKLKAATTKSTVDQDKGDKETHPGTNVYARNQNPLLNKDADFTNIDYDRFADDASVASYDSNQFTKKEPIRGDEEKGATMDMYDDERDVQQGDNESLAMVLEQYKKEKAASRESLVPRDLHNGHLHTDEFTHSFDNDGLELSLETTEV</sequence>
<dbReference type="GO" id="GO:0008013">
    <property type="term" value="F:beta-catenin binding"/>
    <property type="evidence" value="ECO:0007669"/>
    <property type="project" value="TreeGrafter"/>
</dbReference>
<evidence type="ECO:0000256" key="6">
    <source>
        <dbReference type="ARBA" id="ARBA00022989"/>
    </source>
</evidence>
<evidence type="ECO:0000256" key="11">
    <source>
        <dbReference type="SAM" id="SignalP"/>
    </source>
</evidence>
<dbReference type="Pfam" id="PF00028">
    <property type="entry name" value="Cadherin"/>
    <property type="match status" value="8"/>
</dbReference>
<dbReference type="PRINTS" id="PR00205">
    <property type="entry name" value="CADHERIN"/>
</dbReference>
<organism evidence="13 14">
    <name type="scientific">Mytilus edulis</name>
    <name type="common">Blue mussel</name>
    <dbReference type="NCBI Taxonomy" id="6550"/>
    <lineage>
        <taxon>Eukaryota</taxon>
        <taxon>Metazoa</taxon>
        <taxon>Spiralia</taxon>
        <taxon>Lophotrochozoa</taxon>
        <taxon>Mollusca</taxon>
        <taxon>Bivalvia</taxon>
        <taxon>Autobranchia</taxon>
        <taxon>Pteriomorphia</taxon>
        <taxon>Mytilida</taxon>
        <taxon>Mytiloidea</taxon>
        <taxon>Mytilidae</taxon>
        <taxon>Mytilinae</taxon>
        <taxon>Mytilus</taxon>
    </lineage>
</organism>
<feature type="domain" description="Cadherin" evidence="12">
    <location>
        <begin position="1158"/>
        <end position="1256"/>
    </location>
</feature>
<feature type="domain" description="Cadherin" evidence="12">
    <location>
        <begin position="1257"/>
        <end position="1372"/>
    </location>
</feature>
<proteinExistence type="predicted"/>
<keyword evidence="6 10" id="KW-1133">Transmembrane helix</keyword>
<feature type="transmembrane region" description="Helical" evidence="10">
    <location>
        <begin position="1628"/>
        <end position="1649"/>
    </location>
</feature>
<dbReference type="InterPro" id="IPR020894">
    <property type="entry name" value="Cadherin_CS"/>
</dbReference>
<evidence type="ECO:0000259" key="12">
    <source>
        <dbReference type="PROSITE" id="PS50268"/>
    </source>
</evidence>
<feature type="domain" description="Cadherin" evidence="12">
    <location>
        <begin position="1048"/>
        <end position="1149"/>
    </location>
</feature>
<dbReference type="FunFam" id="2.60.40.60:FF:000020">
    <property type="entry name" value="Dachsous cadherin-related 1b"/>
    <property type="match status" value="1"/>
</dbReference>
<dbReference type="GO" id="GO:0045296">
    <property type="term" value="F:cadherin binding"/>
    <property type="evidence" value="ECO:0007669"/>
    <property type="project" value="TreeGrafter"/>
</dbReference>
<evidence type="ECO:0000256" key="8">
    <source>
        <dbReference type="PROSITE-ProRule" id="PRU00043"/>
    </source>
</evidence>
<dbReference type="OrthoDB" id="9990384at2759"/>
<evidence type="ECO:0000256" key="2">
    <source>
        <dbReference type="ARBA" id="ARBA00022692"/>
    </source>
</evidence>
<keyword evidence="2 10" id="KW-0812">Transmembrane</keyword>
<dbReference type="InterPro" id="IPR015919">
    <property type="entry name" value="Cadherin-like_sf"/>
</dbReference>
<dbReference type="GO" id="GO:0016342">
    <property type="term" value="C:catenin complex"/>
    <property type="evidence" value="ECO:0007669"/>
    <property type="project" value="TreeGrafter"/>
</dbReference>
<keyword evidence="14" id="KW-1185">Reference proteome</keyword>
<dbReference type="PROSITE" id="PS00232">
    <property type="entry name" value="CADHERIN_1"/>
    <property type="match status" value="6"/>
</dbReference>
<dbReference type="FunFam" id="2.60.40.60:FF:000033">
    <property type="entry name" value="FAT atypical cadherin 1"/>
    <property type="match status" value="1"/>
</dbReference>
<evidence type="ECO:0000256" key="7">
    <source>
        <dbReference type="ARBA" id="ARBA00023136"/>
    </source>
</evidence>
<keyword evidence="5 8" id="KW-0106">Calcium</keyword>
<feature type="domain" description="Cadherin" evidence="12">
    <location>
        <begin position="363"/>
        <end position="480"/>
    </location>
</feature>
<dbReference type="GO" id="GO:0005509">
    <property type="term" value="F:calcium ion binding"/>
    <property type="evidence" value="ECO:0007669"/>
    <property type="project" value="UniProtKB-UniRule"/>
</dbReference>
<feature type="region of interest" description="Disordered" evidence="9">
    <location>
        <begin position="1663"/>
        <end position="1687"/>
    </location>
</feature>
<feature type="domain" description="Cadherin" evidence="12">
    <location>
        <begin position="490"/>
        <end position="560"/>
    </location>
</feature>
<reference evidence="13" key="1">
    <citation type="submission" date="2021-03" db="EMBL/GenBank/DDBJ databases">
        <authorList>
            <person name="Bekaert M."/>
        </authorList>
    </citation>
    <scope>NUCLEOTIDE SEQUENCE</scope>
</reference>
<dbReference type="InterPro" id="IPR039808">
    <property type="entry name" value="Cadherin"/>
</dbReference>
<feature type="domain" description="Cadherin" evidence="12">
    <location>
        <begin position="935"/>
        <end position="1047"/>
    </location>
</feature>
<feature type="compositionally biased region" description="Basic and acidic residues" evidence="9">
    <location>
        <begin position="1668"/>
        <end position="1678"/>
    </location>
</feature>
<evidence type="ECO:0000256" key="9">
    <source>
        <dbReference type="SAM" id="MobiDB-lite"/>
    </source>
</evidence>
<dbReference type="SUPFAM" id="SSF49313">
    <property type="entry name" value="Cadherin-like"/>
    <property type="match status" value="13"/>
</dbReference>
<dbReference type="GO" id="GO:0016477">
    <property type="term" value="P:cell migration"/>
    <property type="evidence" value="ECO:0007669"/>
    <property type="project" value="TreeGrafter"/>
</dbReference>
<dbReference type="Proteomes" id="UP000683360">
    <property type="component" value="Unassembled WGS sequence"/>
</dbReference>
<gene>
    <name evidence="13" type="ORF">MEDL_32299</name>
</gene>
<feature type="domain" description="Cadherin" evidence="12">
    <location>
        <begin position="140"/>
        <end position="243"/>
    </location>
</feature>
<name>A0A8S3SKB3_MYTED</name>
<feature type="domain" description="Cadherin" evidence="12">
    <location>
        <begin position="785"/>
        <end position="934"/>
    </location>
</feature>